<proteinExistence type="predicted"/>
<sequence length="676" mass="78485">MDFGIYPILSWGQKSARMESALEGPSRRRTTAPPANPSNQPAASSIKESIPEPRLLSCPCGSSFPESLCKQFGCIPKFGPRTVKRKSEMEETNKLLQEKVKLLQDTLEDFGRKGKILGDELSKQEEKMVVLNNQSFHQTVQLQKAEEEIQNLKKETRSKDRSIESNSLTIVELQSKNTRLMDDREENEAALKEMTSERDTLVDFLAEKYQQCQSLSDQVTRIQFTAQVHETALQNKEAELKGWILGHEKEKKRADKAEQDLQKAMNDLHDAREKLQQADRKAVDLDDVFKEHNRVLGERHKAAMTKLEQAMAKLTQDFNKKHRVLQSTGRTLDQTRQVLDHREQQLDNTRQELDETHQKLNEKQQELDAKQQALDGTQQILEGTQQVLDNTQHELDETQQKLDAKQEALGKTQQTLQENTQLLGEITQELDGTKQKLNEAQQKLDKTQRELDETKELCDERTGMANAADHAAFSDGWKNMERLMYYRKPGDEEACKTKKFSNEWQVPWPIYFRHYYPIANPTISGQGKEEIKGFLDDYSRNSAAEWTENRASMNHFIETWEHENLALVFEESLLEEYKDEFEMVRSAVLEYAHELWTWRGFNRYCVTTKCLVCPPEEVEKANDGEEYDQVQEDEVSCRYPEEGEDEEEDDEEDNEEDEEDDEENDEEEEEPLAGDW</sequence>
<keyword evidence="1" id="KW-0175">Coiled coil</keyword>
<feature type="region of interest" description="Disordered" evidence="2">
    <location>
        <begin position="621"/>
        <end position="676"/>
    </location>
</feature>
<dbReference type="Proteomes" id="UP001301958">
    <property type="component" value="Unassembled WGS sequence"/>
</dbReference>
<gene>
    <name evidence="3" type="ORF">QBC38DRAFT_503595</name>
</gene>
<comment type="caution">
    <text evidence="3">The sequence shown here is derived from an EMBL/GenBank/DDBJ whole genome shotgun (WGS) entry which is preliminary data.</text>
</comment>
<name>A0AAN6YU10_9PEZI</name>
<feature type="coiled-coil region" evidence="1">
    <location>
        <begin position="247"/>
        <end position="457"/>
    </location>
</feature>
<evidence type="ECO:0000313" key="4">
    <source>
        <dbReference type="Proteomes" id="UP001301958"/>
    </source>
</evidence>
<evidence type="ECO:0000256" key="2">
    <source>
        <dbReference type="SAM" id="MobiDB-lite"/>
    </source>
</evidence>
<organism evidence="3 4">
    <name type="scientific">Podospora fimiseda</name>
    <dbReference type="NCBI Taxonomy" id="252190"/>
    <lineage>
        <taxon>Eukaryota</taxon>
        <taxon>Fungi</taxon>
        <taxon>Dikarya</taxon>
        <taxon>Ascomycota</taxon>
        <taxon>Pezizomycotina</taxon>
        <taxon>Sordariomycetes</taxon>
        <taxon>Sordariomycetidae</taxon>
        <taxon>Sordariales</taxon>
        <taxon>Podosporaceae</taxon>
        <taxon>Podospora</taxon>
    </lineage>
</organism>
<dbReference type="PANTHER" id="PTHR35711:SF1">
    <property type="entry name" value="ECTODERMAL, ISOFORM F"/>
    <property type="match status" value="1"/>
</dbReference>
<feature type="region of interest" description="Disordered" evidence="2">
    <location>
        <begin position="17"/>
        <end position="48"/>
    </location>
</feature>
<reference evidence="3" key="2">
    <citation type="submission" date="2023-05" db="EMBL/GenBank/DDBJ databases">
        <authorList>
            <consortium name="Lawrence Berkeley National Laboratory"/>
            <person name="Steindorff A."/>
            <person name="Hensen N."/>
            <person name="Bonometti L."/>
            <person name="Westerberg I."/>
            <person name="Brannstrom I.O."/>
            <person name="Guillou S."/>
            <person name="Cros-Aarteil S."/>
            <person name="Calhoun S."/>
            <person name="Haridas S."/>
            <person name="Kuo A."/>
            <person name="Mondo S."/>
            <person name="Pangilinan J."/>
            <person name="Riley R."/>
            <person name="Labutti K."/>
            <person name="Andreopoulos B."/>
            <person name="Lipzen A."/>
            <person name="Chen C."/>
            <person name="Yanf M."/>
            <person name="Daum C."/>
            <person name="Ng V."/>
            <person name="Clum A."/>
            <person name="Ohm R."/>
            <person name="Martin F."/>
            <person name="Silar P."/>
            <person name="Natvig D."/>
            <person name="Lalanne C."/>
            <person name="Gautier V."/>
            <person name="Ament-Velasquez S.L."/>
            <person name="Kruys A."/>
            <person name="Hutchinson M.I."/>
            <person name="Powell A.J."/>
            <person name="Barry K."/>
            <person name="Miller A.N."/>
            <person name="Grigoriev I.V."/>
            <person name="Debuchy R."/>
            <person name="Gladieux P."/>
            <person name="Thoren M.H."/>
            <person name="Johannesson H."/>
        </authorList>
    </citation>
    <scope>NUCLEOTIDE SEQUENCE</scope>
    <source>
        <strain evidence="3">CBS 990.96</strain>
    </source>
</reference>
<evidence type="ECO:0000313" key="3">
    <source>
        <dbReference type="EMBL" id="KAK4222912.1"/>
    </source>
</evidence>
<feature type="coiled-coil region" evidence="1">
    <location>
        <begin position="86"/>
        <end position="197"/>
    </location>
</feature>
<feature type="compositionally biased region" description="Acidic residues" evidence="2">
    <location>
        <begin position="642"/>
        <end position="676"/>
    </location>
</feature>
<evidence type="ECO:0000256" key="1">
    <source>
        <dbReference type="SAM" id="Coils"/>
    </source>
</evidence>
<dbReference type="Gene3D" id="1.20.5.300">
    <property type="match status" value="1"/>
</dbReference>
<accession>A0AAN6YU10</accession>
<feature type="compositionally biased region" description="Acidic residues" evidence="2">
    <location>
        <begin position="624"/>
        <end position="634"/>
    </location>
</feature>
<dbReference type="EMBL" id="MU865448">
    <property type="protein sequence ID" value="KAK4222912.1"/>
    <property type="molecule type" value="Genomic_DNA"/>
</dbReference>
<keyword evidence="4" id="KW-1185">Reference proteome</keyword>
<protein>
    <submittedName>
        <fullName evidence="3">Uncharacterized protein</fullName>
    </submittedName>
</protein>
<reference evidence="3" key="1">
    <citation type="journal article" date="2023" name="Mol. Phylogenet. Evol.">
        <title>Genome-scale phylogeny and comparative genomics of the fungal order Sordariales.</title>
        <authorList>
            <person name="Hensen N."/>
            <person name="Bonometti L."/>
            <person name="Westerberg I."/>
            <person name="Brannstrom I.O."/>
            <person name="Guillou S."/>
            <person name="Cros-Aarteil S."/>
            <person name="Calhoun S."/>
            <person name="Haridas S."/>
            <person name="Kuo A."/>
            <person name="Mondo S."/>
            <person name="Pangilinan J."/>
            <person name="Riley R."/>
            <person name="LaButti K."/>
            <person name="Andreopoulos B."/>
            <person name="Lipzen A."/>
            <person name="Chen C."/>
            <person name="Yan M."/>
            <person name="Daum C."/>
            <person name="Ng V."/>
            <person name="Clum A."/>
            <person name="Steindorff A."/>
            <person name="Ohm R.A."/>
            <person name="Martin F."/>
            <person name="Silar P."/>
            <person name="Natvig D.O."/>
            <person name="Lalanne C."/>
            <person name="Gautier V."/>
            <person name="Ament-Velasquez S.L."/>
            <person name="Kruys A."/>
            <person name="Hutchinson M.I."/>
            <person name="Powell A.J."/>
            <person name="Barry K."/>
            <person name="Miller A.N."/>
            <person name="Grigoriev I.V."/>
            <person name="Debuchy R."/>
            <person name="Gladieux P."/>
            <person name="Hiltunen Thoren M."/>
            <person name="Johannesson H."/>
        </authorList>
    </citation>
    <scope>NUCLEOTIDE SEQUENCE</scope>
    <source>
        <strain evidence="3">CBS 990.96</strain>
    </source>
</reference>
<dbReference type="PANTHER" id="PTHR35711">
    <property type="entry name" value="EXPRESSED PROTEIN"/>
    <property type="match status" value="1"/>
</dbReference>
<dbReference type="AlphaFoldDB" id="A0AAN6YU10"/>